<evidence type="ECO:0000313" key="2">
    <source>
        <dbReference type="Proteomes" id="UP001221898"/>
    </source>
</evidence>
<protein>
    <submittedName>
        <fullName evidence="1">Uncharacterized protein</fullName>
    </submittedName>
</protein>
<sequence length="102" mass="11377">MDYMITLQNKRGREYLEDREHFHPAKRLCNGPGSCGQIEFAAVVESPMDTWENQKQGLQNGNTVLNHHDPNMVHTAQAGASPQMCPRCMAGESGHINHIMGC</sequence>
<dbReference type="AlphaFoldDB" id="A0AAD7SLG6"/>
<proteinExistence type="predicted"/>
<reference evidence="1" key="1">
    <citation type="journal article" date="2023" name="Science">
        <title>Genome structures resolve the early diversification of teleost fishes.</title>
        <authorList>
            <person name="Parey E."/>
            <person name="Louis A."/>
            <person name="Montfort J."/>
            <person name="Bouchez O."/>
            <person name="Roques C."/>
            <person name="Iampietro C."/>
            <person name="Lluch J."/>
            <person name="Castinel A."/>
            <person name="Donnadieu C."/>
            <person name="Desvignes T."/>
            <person name="Floi Bucao C."/>
            <person name="Jouanno E."/>
            <person name="Wen M."/>
            <person name="Mejri S."/>
            <person name="Dirks R."/>
            <person name="Jansen H."/>
            <person name="Henkel C."/>
            <person name="Chen W.J."/>
            <person name="Zahm M."/>
            <person name="Cabau C."/>
            <person name="Klopp C."/>
            <person name="Thompson A.W."/>
            <person name="Robinson-Rechavi M."/>
            <person name="Braasch I."/>
            <person name="Lecointre G."/>
            <person name="Bobe J."/>
            <person name="Postlethwait J.H."/>
            <person name="Berthelot C."/>
            <person name="Roest Crollius H."/>
            <person name="Guiguen Y."/>
        </authorList>
    </citation>
    <scope>NUCLEOTIDE SEQUENCE</scope>
    <source>
        <strain evidence="1">NC1722</strain>
    </source>
</reference>
<evidence type="ECO:0000313" key="1">
    <source>
        <dbReference type="EMBL" id="KAJ8404852.1"/>
    </source>
</evidence>
<organism evidence="1 2">
    <name type="scientific">Aldrovandia affinis</name>
    <dbReference type="NCBI Taxonomy" id="143900"/>
    <lineage>
        <taxon>Eukaryota</taxon>
        <taxon>Metazoa</taxon>
        <taxon>Chordata</taxon>
        <taxon>Craniata</taxon>
        <taxon>Vertebrata</taxon>
        <taxon>Euteleostomi</taxon>
        <taxon>Actinopterygii</taxon>
        <taxon>Neopterygii</taxon>
        <taxon>Teleostei</taxon>
        <taxon>Notacanthiformes</taxon>
        <taxon>Halosauridae</taxon>
        <taxon>Aldrovandia</taxon>
    </lineage>
</organism>
<comment type="caution">
    <text evidence="1">The sequence shown here is derived from an EMBL/GenBank/DDBJ whole genome shotgun (WGS) entry which is preliminary data.</text>
</comment>
<gene>
    <name evidence="1" type="ORF">AAFF_G00332390</name>
</gene>
<name>A0AAD7SLG6_9TELE</name>
<accession>A0AAD7SLG6</accession>
<keyword evidence="2" id="KW-1185">Reference proteome</keyword>
<dbReference type="EMBL" id="JAINUG010000051">
    <property type="protein sequence ID" value="KAJ8404852.1"/>
    <property type="molecule type" value="Genomic_DNA"/>
</dbReference>
<dbReference type="Proteomes" id="UP001221898">
    <property type="component" value="Unassembled WGS sequence"/>
</dbReference>